<evidence type="ECO:0000313" key="9">
    <source>
        <dbReference type="Proteomes" id="UP000188273"/>
    </source>
</evidence>
<evidence type="ECO:0000313" key="8">
    <source>
        <dbReference type="EMBL" id="AQQ08962.1"/>
    </source>
</evidence>
<dbReference type="KEGG" id="pbu:L21SP3_00756"/>
<dbReference type="InterPro" id="IPR006710">
    <property type="entry name" value="Glyco_hydro_43"/>
</dbReference>
<dbReference type="Pfam" id="PF04616">
    <property type="entry name" value="Glyco_hydro_43"/>
    <property type="match status" value="1"/>
</dbReference>
<dbReference type="EC" id="3.2.1.55" evidence="8"/>
<dbReference type="PROSITE" id="PS51257">
    <property type="entry name" value="PROKAR_LIPOPROTEIN"/>
    <property type="match status" value="1"/>
</dbReference>
<dbReference type="InterPro" id="IPR016828">
    <property type="entry name" value="Alpha-L-arabinofuranosidase"/>
</dbReference>
<dbReference type="AlphaFoldDB" id="A0A1Q2HNF2"/>
<evidence type="ECO:0000256" key="3">
    <source>
        <dbReference type="ARBA" id="ARBA00022801"/>
    </source>
</evidence>
<evidence type="ECO:0000256" key="5">
    <source>
        <dbReference type="PIRSR" id="PIRSR606710-2"/>
    </source>
</evidence>
<dbReference type="EMBL" id="CP019633">
    <property type="protein sequence ID" value="AQQ08962.1"/>
    <property type="molecule type" value="Genomic_DNA"/>
</dbReference>
<protein>
    <submittedName>
        <fullName evidence="8">Extracellular exo-alpha-(1-&gt;5)-L-arabinofuranosidase</fullName>
        <ecNumber evidence="8">3.2.1.55</ecNumber>
    </submittedName>
</protein>
<dbReference type="PANTHER" id="PTHR43817:SF1">
    <property type="entry name" value="HYDROLASE, FAMILY 43, PUTATIVE (AFU_ORTHOLOGUE AFUA_3G01660)-RELATED"/>
    <property type="match status" value="1"/>
</dbReference>
<dbReference type="Proteomes" id="UP000188273">
    <property type="component" value="Chromosome"/>
</dbReference>
<dbReference type="InterPro" id="IPR023296">
    <property type="entry name" value="Glyco_hydro_beta-prop_sf"/>
</dbReference>
<sequence length="357" mass="40875" precursor="true">MRSKNIIFSLIITSLFAAGCTAEKADSKQTFTNPLLESGPDPWAFFKDGYYYYIKSQNKSLLLMKTADITELSSAERKVIWDAPEDTPHSKNLWAPELHFIRGAWYVYYAADDGNHHNHRMFVLENKNPDPFKGKFKLKARIKTLPGDNWAIDGSIFEHKGELYFIWSGWKEDKAHVETQRIYIAEMSNPWTVSSNRVQLSEPEYEWERNWDYDKGWSPDAPIYVNEGPQFISCGKKMHIVYSCSGCWTPNYALGMLSADITSDPMNPKSWEKSKEPVFQQSPESKVYATGHNGFIKSPDGTEDWIIYHANDNPDDGCGNTRSPRLQRIEWTEDDMPVFGTALPKSAKIEKPSGTPE</sequence>
<keyword evidence="9" id="KW-1185">Reference proteome</keyword>
<organism evidence="8 9">
    <name type="scientific">Sedimentisphaera cyanobacteriorum</name>
    <dbReference type="NCBI Taxonomy" id="1940790"/>
    <lineage>
        <taxon>Bacteria</taxon>
        <taxon>Pseudomonadati</taxon>
        <taxon>Planctomycetota</taxon>
        <taxon>Phycisphaerae</taxon>
        <taxon>Sedimentisphaerales</taxon>
        <taxon>Sedimentisphaeraceae</taxon>
        <taxon>Sedimentisphaera</taxon>
    </lineage>
</organism>
<dbReference type="GO" id="GO:0046556">
    <property type="term" value="F:alpha-L-arabinofuranosidase activity"/>
    <property type="evidence" value="ECO:0007669"/>
    <property type="project" value="UniProtKB-EC"/>
</dbReference>
<keyword evidence="4 6" id="KW-0326">Glycosidase</keyword>
<dbReference type="RefSeq" id="WP_077539428.1">
    <property type="nucleotide sequence ID" value="NZ_CP019633.1"/>
</dbReference>
<dbReference type="PIRSF" id="PIRSF025414">
    <property type="entry name" value="Alpha-L-arabinofuranosidase"/>
    <property type="match status" value="1"/>
</dbReference>
<dbReference type="GO" id="GO:0005975">
    <property type="term" value="P:carbohydrate metabolic process"/>
    <property type="evidence" value="ECO:0007669"/>
    <property type="project" value="InterPro"/>
</dbReference>
<dbReference type="CDD" id="cd18820">
    <property type="entry name" value="GH43_LbAraf43-like"/>
    <property type="match status" value="1"/>
</dbReference>
<evidence type="ECO:0000256" key="7">
    <source>
        <dbReference type="SAM" id="SignalP"/>
    </source>
</evidence>
<gene>
    <name evidence="8" type="ORF">L21SP3_00756</name>
</gene>
<evidence type="ECO:0000256" key="1">
    <source>
        <dbReference type="ARBA" id="ARBA00009865"/>
    </source>
</evidence>
<dbReference type="Gene3D" id="2.115.10.20">
    <property type="entry name" value="Glycosyl hydrolase domain, family 43"/>
    <property type="match status" value="1"/>
</dbReference>
<evidence type="ECO:0000256" key="2">
    <source>
        <dbReference type="ARBA" id="ARBA00022729"/>
    </source>
</evidence>
<proteinExistence type="inferred from homology"/>
<feature type="site" description="Important for catalytic activity, responsible for pKa modulation of the active site Glu and correct orientation of both the proton donor and substrate" evidence="5">
    <location>
        <position position="153"/>
    </location>
</feature>
<dbReference type="STRING" id="1940790.L21SP3_00756"/>
<keyword evidence="2 7" id="KW-0732">Signal</keyword>
<keyword evidence="3 6" id="KW-0378">Hydrolase</keyword>
<dbReference type="PANTHER" id="PTHR43817">
    <property type="entry name" value="GLYCOSYL HYDROLASE"/>
    <property type="match status" value="1"/>
</dbReference>
<feature type="chain" id="PRO_5013156928" evidence="7">
    <location>
        <begin position="18"/>
        <end position="357"/>
    </location>
</feature>
<dbReference type="SUPFAM" id="SSF75005">
    <property type="entry name" value="Arabinanase/levansucrase/invertase"/>
    <property type="match status" value="1"/>
</dbReference>
<reference evidence="9" key="1">
    <citation type="submission" date="2017-02" db="EMBL/GenBank/DDBJ databases">
        <title>Comparative genomics and description of representatives of a novel lineage of planctomycetes thriving in anoxic sediments.</title>
        <authorList>
            <person name="Spring S."/>
            <person name="Bunk B."/>
            <person name="Sproer C."/>
            <person name="Klenk H.-P."/>
        </authorList>
    </citation>
    <scope>NUCLEOTIDE SEQUENCE [LARGE SCALE GENOMIC DNA]</scope>
    <source>
        <strain evidence="9">L21-RPul-D3</strain>
    </source>
</reference>
<feature type="signal peptide" evidence="7">
    <location>
        <begin position="1"/>
        <end position="17"/>
    </location>
</feature>
<name>A0A1Q2HNF2_9BACT</name>
<comment type="similarity">
    <text evidence="1 6">Belongs to the glycosyl hydrolase 43 family.</text>
</comment>
<accession>A0A1Q2HNF2</accession>
<dbReference type="OrthoDB" id="9783154at2"/>
<evidence type="ECO:0000256" key="4">
    <source>
        <dbReference type="ARBA" id="ARBA00023295"/>
    </source>
</evidence>
<evidence type="ECO:0000256" key="6">
    <source>
        <dbReference type="RuleBase" id="RU361187"/>
    </source>
</evidence>